<dbReference type="GO" id="GO:0005886">
    <property type="term" value="C:plasma membrane"/>
    <property type="evidence" value="ECO:0007669"/>
    <property type="project" value="TreeGrafter"/>
</dbReference>
<evidence type="ECO:0000256" key="9">
    <source>
        <dbReference type="PROSITE-ProRule" id="PRU00703"/>
    </source>
</evidence>
<dbReference type="FunFam" id="3.10.580.10:FF:000002">
    <property type="entry name" value="Magnesium/cobalt efflux protein CorC"/>
    <property type="match status" value="1"/>
</dbReference>
<dbReference type="InterPro" id="IPR046342">
    <property type="entry name" value="CBS_dom_sf"/>
</dbReference>
<sequence length="292" mass="33087">MSDDNSHSSQGSSSKTWLGRITQMLQGEPQNKEELVEVIADAQERDLIDPETKDMMEGVLGVSELKVRDIMIPRSQMITLDVDESLEQQLPSMVESSHSRFPVICEDKDHVEGILLAKGLLPLILNKDDALPVIREYLRPAIVVPESKRVDTLLNEFRQKRYHMAIVIDEYGGVSGLVTIEDILEIIVGEIEDEHDDDEEQQDIRQLSKHVYTVQALTPLDEFNEFFKSSYDTHEADTIGGIILHAFGHMPSRGETIDIDGLQFKVSNSDNRRIIQLQVSVPKTEHVEQETE</sequence>
<dbReference type="InterPro" id="IPR016169">
    <property type="entry name" value="FAD-bd_PCMH_sub2"/>
</dbReference>
<dbReference type="SUPFAM" id="SSF54631">
    <property type="entry name" value="CBS-domain pair"/>
    <property type="match status" value="1"/>
</dbReference>
<dbReference type="Gene3D" id="3.90.1280.20">
    <property type="match status" value="2"/>
</dbReference>
<dbReference type="InterPro" id="IPR054115">
    <property type="entry name" value="CorC_N"/>
</dbReference>
<evidence type="ECO:0000313" key="12">
    <source>
        <dbReference type="EMBL" id="ERG19601.1"/>
    </source>
</evidence>
<dbReference type="eggNOG" id="COG4535">
    <property type="taxonomic scope" value="Bacteria"/>
</dbReference>
<dbReference type="PANTHER" id="PTHR22777:SF27">
    <property type="entry name" value="MAGNESIUM AND COBALT EFFLUX PROTEIN CORC"/>
    <property type="match status" value="1"/>
</dbReference>
<name>U1JDX7_9GAMM</name>
<accession>U1JDX7</accession>
<evidence type="ECO:0000256" key="8">
    <source>
        <dbReference type="ARBA" id="ARBA00040729"/>
    </source>
</evidence>
<dbReference type="SUPFAM" id="SSF56176">
    <property type="entry name" value="FAD-binding/transporter-associated domain-like"/>
    <property type="match status" value="1"/>
</dbReference>
<keyword evidence="2" id="KW-0813">Transport</keyword>
<evidence type="ECO:0000256" key="10">
    <source>
        <dbReference type="SAM" id="MobiDB-lite"/>
    </source>
</evidence>
<dbReference type="NCBIfam" id="NF011675">
    <property type="entry name" value="PRK15094.1"/>
    <property type="match status" value="1"/>
</dbReference>
<dbReference type="Pfam" id="PF21917">
    <property type="entry name" value="NMB0537_N"/>
    <property type="match status" value="1"/>
</dbReference>
<reference evidence="12" key="2">
    <citation type="submission" date="2013-04" db="EMBL/GenBank/DDBJ databases">
        <title>Genome sequence of Pseudoalteromonas citrea.</title>
        <authorList>
            <person name="Xie B.-B."/>
            <person name="Rong J.-C."/>
            <person name="Qin Q.-L."/>
            <person name="Shu Y.-L."/>
            <person name="Zhang Y.-Z."/>
        </authorList>
    </citation>
    <scope>NUCLEOTIDE SEQUENCE</scope>
    <source>
        <strain evidence="12">NCIMB 1889</strain>
    </source>
</reference>
<keyword evidence="4" id="KW-0460">Magnesium</keyword>
<evidence type="ECO:0000256" key="7">
    <source>
        <dbReference type="ARBA" id="ARBA00037273"/>
    </source>
</evidence>
<dbReference type="InterPro" id="IPR044751">
    <property type="entry name" value="Ion_transp-like_CBS"/>
</dbReference>
<comment type="function">
    <text evidence="7">Plays a role in the transport of magnesium and cobalt ions.</text>
</comment>
<evidence type="ECO:0000256" key="3">
    <source>
        <dbReference type="ARBA" id="ARBA00022737"/>
    </source>
</evidence>
<dbReference type="AlphaFoldDB" id="U1JDX7"/>
<reference evidence="12" key="1">
    <citation type="journal article" date="2012" name="J. Bacteriol.">
        <title>Genome sequences of type strains of seven species of the marine bacterium Pseudoalteromonas.</title>
        <authorList>
            <person name="Xie B.B."/>
            <person name="Shu Y.L."/>
            <person name="Qin Q.L."/>
            <person name="Rong J.C."/>
            <person name="Zhang X.Y."/>
            <person name="Chen X.L."/>
            <person name="Shi M."/>
            <person name="He H.L."/>
            <person name="Zhou B.C."/>
            <person name="Zhang Y.Z."/>
        </authorList>
    </citation>
    <scope>NUCLEOTIDE SEQUENCE [LARGE SCALE GENOMIC DNA]</scope>
    <source>
        <strain evidence="12">NCIMB 1889</strain>
    </source>
</reference>
<dbReference type="Pfam" id="PF03471">
    <property type="entry name" value="CorC_HlyC"/>
    <property type="match status" value="1"/>
</dbReference>
<evidence type="ECO:0000256" key="1">
    <source>
        <dbReference type="ARBA" id="ARBA00006337"/>
    </source>
</evidence>
<feature type="domain" description="CBS" evidence="11">
    <location>
        <begin position="71"/>
        <end position="131"/>
    </location>
</feature>
<dbReference type="CDD" id="cd04590">
    <property type="entry name" value="CBS_pair_CorC_HlyC_assoc"/>
    <property type="match status" value="1"/>
</dbReference>
<organism evidence="12">
    <name type="scientific">Pseudoalteromonas citrea DSM 8771</name>
    <dbReference type="NCBI Taxonomy" id="1117314"/>
    <lineage>
        <taxon>Bacteria</taxon>
        <taxon>Pseudomonadati</taxon>
        <taxon>Pseudomonadota</taxon>
        <taxon>Gammaproteobacteria</taxon>
        <taxon>Alteromonadales</taxon>
        <taxon>Pseudoalteromonadaceae</taxon>
        <taxon>Pseudoalteromonas</taxon>
    </lineage>
</organism>
<protein>
    <recommendedName>
        <fullName evidence="8">Magnesium and cobalt efflux protein CorC</fullName>
    </recommendedName>
</protein>
<dbReference type="EMBL" id="AHBZ02000061">
    <property type="protein sequence ID" value="ERG19601.1"/>
    <property type="molecule type" value="Genomic_DNA"/>
</dbReference>
<dbReference type="PROSITE" id="PS51371">
    <property type="entry name" value="CBS"/>
    <property type="match status" value="2"/>
</dbReference>
<feature type="region of interest" description="Disordered" evidence="10">
    <location>
        <begin position="1"/>
        <end position="20"/>
    </location>
</feature>
<keyword evidence="5 9" id="KW-0129">CBS domain</keyword>
<evidence type="ECO:0000256" key="6">
    <source>
        <dbReference type="ARBA" id="ARBA00023285"/>
    </source>
</evidence>
<dbReference type="InterPro" id="IPR000644">
    <property type="entry name" value="CBS_dom"/>
</dbReference>
<dbReference type="PANTHER" id="PTHR22777">
    <property type="entry name" value="HEMOLYSIN-RELATED"/>
    <property type="match status" value="1"/>
</dbReference>
<keyword evidence="6" id="KW-0170">Cobalt</keyword>
<dbReference type="STRING" id="1117314.PCIT_05579"/>
<comment type="caution">
    <text evidence="12">The sequence shown here is derived from an EMBL/GenBank/DDBJ whole genome shotgun (WGS) entry which is preliminary data.</text>
</comment>
<dbReference type="Pfam" id="PF00571">
    <property type="entry name" value="CBS"/>
    <property type="match status" value="2"/>
</dbReference>
<dbReference type="SMART" id="SM00116">
    <property type="entry name" value="CBS"/>
    <property type="match status" value="2"/>
</dbReference>
<keyword evidence="3" id="KW-0677">Repeat</keyword>
<comment type="similarity">
    <text evidence="1">Belongs to the UPF0053 family.</text>
</comment>
<proteinExistence type="inferred from homology"/>
<dbReference type="OrthoDB" id="9797674at2"/>
<evidence type="ECO:0000259" key="11">
    <source>
        <dbReference type="PROSITE" id="PS51371"/>
    </source>
</evidence>
<feature type="domain" description="CBS" evidence="11">
    <location>
        <begin position="137"/>
        <end position="194"/>
    </location>
</feature>
<evidence type="ECO:0000256" key="5">
    <source>
        <dbReference type="ARBA" id="ARBA00023122"/>
    </source>
</evidence>
<evidence type="ECO:0000256" key="4">
    <source>
        <dbReference type="ARBA" id="ARBA00022842"/>
    </source>
</evidence>
<evidence type="ECO:0000256" key="2">
    <source>
        <dbReference type="ARBA" id="ARBA00022448"/>
    </source>
</evidence>
<dbReference type="InterPro" id="IPR036318">
    <property type="entry name" value="FAD-bd_PCMH-like_sf"/>
</dbReference>
<dbReference type="InterPro" id="IPR005170">
    <property type="entry name" value="Transptr-assoc_dom"/>
</dbReference>
<gene>
    <name evidence="12" type="ORF">PCIT_05579</name>
</gene>
<dbReference type="Gene3D" id="3.30.465.10">
    <property type="match status" value="1"/>
</dbReference>
<dbReference type="GO" id="GO:0050660">
    <property type="term" value="F:flavin adenine dinucleotide binding"/>
    <property type="evidence" value="ECO:0007669"/>
    <property type="project" value="InterPro"/>
</dbReference>
<dbReference type="SMART" id="SM01091">
    <property type="entry name" value="CorC_HlyC"/>
    <property type="match status" value="1"/>
</dbReference>